<keyword evidence="1" id="KW-1133">Transmembrane helix</keyword>
<evidence type="ECO:0000313" key="5">
    <source>
        <dbReference type="Proteomes" id="UP001163056"/>
    </source>
</evidence>
<dbReference type="EMBL" id="KJ802405">
    <property type="protein sequence ID" value="AIM48339.1"/>
    <property type="molecule type" value="Genomic_DNA"/>
</dbReference>
<dbReference type="RefSeq" id="WP_001275801.1">
    <property type="nucleotide sequence ID" value="NC_016974.1"/>
</dbReference>
<proteinExistence type="predicted"/>
<feature type="transmembrane region" description="Helical" evidence="1">
    <location>
        <begin position="20"/>
        <end position="39"/>
    </location>
</feature>
<gene>
    <name evidence="3" type="ORF">JRA39_002959</name>
    <name evidence="4" type="ORF">PZS58_20940</name>
</gene>
<evidence type="ECO:0000313" key="4">
    <source>
        <dbReference type="EMBL" id="MDE8771952.1"/>
    </source>
</evidence>
<sequence length="47" mass="5233">MSAQAHVRESESSSGSFISWQFLVWQVMFVIGVVAGMNLEHAFNFLG</sequence>
<dbReference type="Proteomes" id="UP001163056">
    <property type="component" value="Unassembled WGS sequence"/>
</dbReference>
<evidence type="ECO:0000256" key="1">
    <source>
        <dbReference type="SAM" id="Phobius"/>
    </source>
</evidence>
<dbReference type="EMBL" id="JAREJI010000031">
    <property type="protein sequence ID" value="MDE8771952.1"/>
    <property type="molecule type" value="Genomic_DNA"/>
</dbReference>
<reference evidence="3" key="3">
    <citation type="submission" date="2024-02" db="EMBL/GenBank/DDBJ databases">
        <authorList>
            <consortium name="Clinical and Environmental Microbiology Branch: Whole genome sequencing antimicrobial resistance pathogens in the healthcare setting"/>
        </authorList>
    </citation>
    <scope>NUCLEOTIDE SEQUENCE</scope>
    <source>
        <strain evidence="3">2020GO-00142</strain>
    </source>
</reference>
<organism evidence="2">
    <name type="scientific">Providencia stuartii</name>
    <dbReference type="NCBI Taxonomy" id="588"/>
    <lineage>
        <taxon>Bacteria</taxon>
        <taxon>Pseudomonadati</taxon>
        <taxon>Pseudomonadota</taxon>
        <taxon>Gammaproteobacteria</taxon>
        <taxon>Enterobacterales</taxon>
        <taxon>Morganellaceae</taxon>
        <taxon>Providencia</taxon>
    </lineage>
</organism>
<dbReference type="AlphaFoldDB" id="A0A0E3DSA9"/>
<keyword evidence="1" id="KW-0472">Membrane</keyword>
<name>A0A0E3DSA9_PROST</name>
<geneLocation type="plasmid" evidence="2">
    <name>pNDM-PstGN576</name>
</geneLocation>
<accession>A0A0E3DSA9</accession>
<reference evidence="2" key="1">
    <citation type="journal article" date="2015" name="Antimicrob. Agents Chemother.">
        <title>Characterization of multiple NDM-1-producing Enterobacteriaceae isolates from the same patient.</title>
        <authorList>
            <person name="Tijet N."/>
            <person name="Richardson D."/>
            <person name="MacMullin G."/>
            <person name="Patel S.N."/>
            <person name="Melano R.G."/>
        </authorList>
    </citation>
    <scope>NUCLEOTIDE SEQUENCE</scope>
    <source>
        <strain evidence="2">GN576</strain>
        <plasmid evidence="2">pNDM-PstGN576</plasmid>
    </source>
</reference>
<protein>
    <submittedName>
        <fullName evidence="2">Uncharacterized protein</fullName>
    </submittedName>
</protein>
<dbReference type="GeneID" id="57334902"/>
<evidence type="ECO:0000313" key="3">
    <source>
        <dbReference type="EMBL" id="EMP9433875.1"/>
    </source>
</evidence>
<dbReference type="EMBL" id="AAZDVE040000025">
    <property type="protein sequence ID" value="EMP9433875.1"/>
    <property type="molecule type" value="Genomic_DNA"/>
</dbReference>
<evidence type="ECO:0000313" key="2">
    <source>
        <dbReference type="EMBL" id="AIM48339.1"/>
    </source>
</evidence>
<keyword evidence="2" id="KW-0614">Plasmid</keyword>
<reference evidence="4 5" key="2">
    <citation type="submission" date="2023-03" db="EMBL/GenBank/DDBJ databases">
        <title>WGS of NDM-producing Providencia thailandensis from Ukrainian patients.</title>
        <authorList>
            <person name="Zabicka D."/>
            <person name="Izdebski R."/>
            <person name="Urbanowicz P."/>
            <person name="Biedrzycka M."/>
            <person name="Guzek A."/>
            <person name="Gniadkowski M."/>
        </authorList>
    </citation>
    <scope>NUCLEOTIDE SEQUENCE [LARGE SCALE GENOMIC DNA]</scope>
    <source>
        <strain evidence="4 5">8015-22</strain>
    </source>
</reference>
<keyword evidence="1" id="KW-0812">Transmembrane</keyword>